<dbReference type="RefSeq" id="WP_218093139.1">
    <property type="nucleotide sequence ID" value="NZ_CAJVAS010000014.1"/>
</dbReference>
<comment type="caution">
    <text evidence="4">The sequence shown here is derived from an EMBL/GenBank/DDBJ whole genome shotgun (WGS) entry which is preliminary data.</text>
</comment>
<name>A0A916K2F2_9BACL</name>
<dbReference type="AlphaFoldDB" id="A0A916K2F2"/>
<protein>
    <recommendedName>
        <fullName evidence="6">DUF4111 domain-containing protein</fullName>
    </recommendedName>
</protein>
<gene>
    <name evidence="4" type="ORF">PAESOLCIP111_03382</name>
</gene>
<accession>A0A916K2F2</accession>
<feature type="domain" description="Adenylyltransferase AadA C-terminal" evidence="3">
    <location>
        <begin position="191"/>
        <end position="242"/>
    </location>
</feature>
<dbReference type="Pfam" id="PF01909">
    <property type="entry name" value="NTP_transf_2"/>
    <property type="match status" value="1"/>
</dbReference>
<dbReference type="InterPro" id="IPR002934">
    <property type="entry name" value="Polymerase_NTP_transf_dom"/>
</dbReference>
<keyword evidence="5" id="KW-1185">Reference proteome</keyword>
<evidence type="ECO:0000313" key="5">
    <source>
        <dbReference type="Proteomes" id="UP000693672"/>
    </source>
</evidence>
<dbReference type="EMBL" id="CAJVAS010000014">
    <property type="protein sequence ID" value="CAG7632459.1"/>
    <property type="molecule type" value="Genomic_DNA"/>
</dbReference>
<evidence type="ECO:0000313" key="4">
    <source>
        <dbReference type="EMBL" id="CAG7632459.1"/>
    </source>
</evidence>
<dbReference type="Pfam" id="PF13427">
    <property type="entry name" value="AadA_C"/>
    <property type="match status" value="1"/>
</dbReference>
<reference evidence="4" key="1">
    <citation type="submission" date="2021-06" db="EMBL/GenBank/DDBJ databases">
        <authorList>
            <person name="Criscuolo A."/>
        </authorList>
    </citation>
    <scope>NUCLEOTIDE SEQUENCE</scope>
    <source>
        <strain evidence="4">CIP111600</strain>
    </source>
</reference>
<dbReference type="Proteomes" id="UP000693672">
    <property type="component" value="Unassembled WGS sequence"/>
</dbReference>
<organism evidence="4 5">
    <name type="scientific">Paenibacillus solanacearum</name>
    <dbReference type="NCBI Taxonomy" id="2048548"/>
    <lineage>
        <taxon>Bacteria</taxon>
        <taxon>Bacillati</taxon>
        <taxon>Bacillota</taxon>
        <taxon>Bacilli</taxon>
        <taxon>Bacillales</taxon>
        <taxon>Paenibacillaceae</taxon>
        <taxon>Paenibacillus</taxon>
    </lineage>
</organism>
<sequence>MIPSNVEPAIRMWCRALEAALPDRLESVYLYGSIALGAYVEGSSDVDFIAFVKRPLSVEDLAAIAGIHEAVDQAWPGLQFMGSYIRREDAFKEGGAIGAVPSYFNGRLHPNGEHADLNPVTWWMMKKHGLCVHGMETPFADEVSAETLVRYVIGNMNTYWAQQIGRLEQRLRALPDGSDGELPFELLDEAAEWCVLGLLRQHYTIARRDVTSKLGAGAYGLAQVPERWHGLIREALAVKRREPWRLYGSQLARLRDLTELLRFIETDANRLYTELYPSSFQ</sequence>
<dbReference type="InterPro" id="IPR025184">
    <property type="entry name" value="AadA_C"/>
</dbReference>
<evidence type="ECO:0000259" key="2">
    <source>
        <dbReference type="Pfam" id="PF01909"/>
    </source>
</evidence>
<proteinExistence type="predicted"/>
<evidence type="ECO:0000256" key="1">
    <source>
        <dbReference type="ARBA" id="ARBA00022679"/>
    </source>
</evidence>
<evidence type="ECO:0000259" key="3">
    <source>
        <dbReference type="Pfam" id="PF13427"/>
    </source>
</evidence>
<feature type="domain" description="Polymerase nucleotidyl transferase" evidence="2">
    <location>
        <begin position="25"/>
        <end position="66"/>
    </location>
</feature>
<keyword evidence="1" id="KW-0808">Transferase</keyword>
<evidence type="ECO:0008006" key="6">
    <source>
        <dbReference type="Google" id="ProtNLM"/>
    </source>
</evidence>
<dbReference type="GO" id="GO:0016779">
    <property type="term" value="F:nucleotidyltransferase activity"/>
    <property type="evidence" value="ECO:0007669"/>
    <property type="project" value="InterPro"/>
</dbReference>
<dbReference type="CDD" id="cd05403">
    <property type="entry name" value="NT_KNTase_like"/>
    <property type="match status" value="1"/>
</dbReference>